<proteinExistence type="predicted"/>
<evidence type="ECO:0000313" key="4">
    <source>
        <dbReference type="Proteomes" id="UP001500067"/>
    </source>
</evidence>
<organism evidence="3 4">
    <name type="scientific">Nemorincola caseinilytica</name>
    <dbReference type="NCBI Taxonomy" id="2054315"/>
    <lineage>
        <taxon>Bacteria</taxon>
        <taxon>Pseudomonadati</taxon>
        <taxon>Bacteroidota</taxon>
        <taxon>Chitinophagia</taxon>
        <taxon>Chitinophagales</taxon>
        <taxon>Chitinophagaceae</taxon>
        <taxon>Nemorincola</taxon>
    </lineage>
</organism>
<dbReference type="InterPro" id="IPR050640">
    <property type="entry name" value="Bact_2-comp_sensor_kinase"/>
</dbReference>
<keyword evidence="1" id="KW-1133">Transmembrane helix</keyword>
<feature type="transmembrane region" description="Helical" evidence="1">
    <location>
        <begin position="92"/>
        <end position="117"/>
    </location>
</feature>
<keyword evidence="1" id="KW-0812">Transmembrane</keyword>
<feature type="transmembrane region" description="Helical" evidence="1">
    <location>
        <begin position="22"/>
        <end position="44"/>
    </location>
</feature>
<name>A0ABP8NIF0_9BACT</name>
<dbReference type="Gene3D" id="3.30.565.10">
    <property type="entry name" value="Histidine kinase-like ATPase, C-terminal domain"/>
    <property type="match status" value="1"/>
</dbReference>
<dbReference type="PANTHER" id="PTHR34220:SF7">
    <property type="entry name" value="SENSOR HISTIDINE KINASE YPDA"/>
    <property type="match status" value="1"/>
</dbReference>
<keyword evidence="3" id="KW-0418">Kinase</keyword>
<dbReference type="EMBL" id="BAABFA010000015">
    <property type="protein sequence ID" value="GAA4467498.1"/>
    <property type="molecule type" value="Genomic_DNA"/>
</dbReference>
<feature type="transmembrane region" description="Helical" evidence="1">
    <location>
        <begin position="51"/>
        <end position="72"/>
    </location>
</feature>
<keyword evidence="4" id="KW-1185">Reference proteome</keyword>
<keyword evidence="3" id="KW-0808">Transferase</keyword>
<protein>
    <submittedName>
        <fullName evidence="3">Histidine kinase</fullName>
    </submittedName>
</protein>
<dbReference type="InterPro" id="IPR010559">
    <property type="entry name" value="Sig_transdc_His_kin_internal"/>
</dbReference>
<keyword evidence="1" id="KW-0472">Membrane</keyword>
<dbReference type="SUPFAM" id="SSF55874">
    <property type="entry name" value="ATPase domain of HSP90 chaperone/DNA topoisomerase II/histidine kinase"/>
    <property type="match status" value="1"/>
</dbReference>
<dbReference type="Proteomes" id="UP001500067">
    <property type="component" value="Unassembled WGS sequence"/>
</dbReference>
<evidence type="ECO:0000256" key="1">
    <source>
        <dbReference type="SAM" id="Phobius"/>
    </source>
</evidence>
<evidence type="ECO:0000259" key="2">
    <source>
        <dbReference type="Pfam" id="PF06580"/>
    </source>
</evidence>
<feature type="domain" description="Signal transduction histidine kinase internal region" evidence="2">
    <location>
        <begin position="141"/>
        <end position="220"/>
    </location>
</feature>
<comment type="caution">
    <text evidence="3">The sequence shown here is derived from an EMBL/GenBank/DDBJ whole genome shotgun (WGS) entry which is preliminary data.</text>
</comment>
<reference evidence="4" key="1">
    <citation type="journal article" date="2019" name="Int. J. Syst. Evol. Microbiol.">
        <title>The Global Catalogue of Microorganisms (GCM) 10K type strain sequencing project: providing services to taxonomists for standard genome sequencing and annotation.</title>
        <authorList>
            <consortium name="The Broad Institute Genomics Platform"/>
            <consortium name="The Broad Institute Genome Sequencing Center for Infectious Disease"/>
            <person name="Wu L."/>
            <person name="Ma J."/>
        </authorList>
    </citation>
    <scope>NUCLEOTIDE SEQUENCE [LARGE SCALE GENOMIC DNA]</scope>
    <source>
        <strain evidence="4">JCM 32105</strain>
    </source>
</reference>
<dbReference type="Pfam" id="PF06580">
    <property type="entry name" value="His_kinase"/>
    <property type="match status" value="1"/>
</dbReference>
<evidence type="ECO:0000313" key="3">
    <source>
        <dbReference type="EMBL" id="GAA4467498.1"/>
    </source>
</evidence>
<gene>
    <name evidence="3" type="ORF">GCM10023093_23540</name>
</gene>
<accession>A0ABP8NIF0</accession>
<sequence>MLVILAMHYFILSTLFDLPRDITIYDSVFSTVILTFSIWGIILLVRAYPTIVAITVYALFVALFVSSVTVFAQYEVLKLWLHEPAYEQYRTWLSSTLPVRFLAVWIFCTWVGTISAFRKNLAALDSRFQQQVDASALLKEAELFKLRQQLQPHFLYNSLNSINALIMIAPGRAQEMIGKLSDFLRSSVKRESDDMIPIADELSYIRSYLAIESVRFGDRLQVLFQQQDTDHASVPPFLLQPLLENAIKFGLYGNTGAVQIAVNIAMNGGMLQLSITNPYDPDMQPPRGTGFGLKGVQRRLYLLYARNDLLETHKDGSIFTTILKIPQQYVQSNTDRR</sequence>
<dbReference type="PANTHER" id="PTHR34220">
    <property type="entry name" value="SENSOR HISTIDINE KINASE YPDA"/>
    <property type="match status" value="1"/>
</dbReference>
<dbReference type="InterPro" id="IPR036890">
    <property type="entry name" value="HATPase_C_sf"/>
</dbReference>
<dbReference type="GO" id="GO:0016301">
    <property type="term" value="F:kinase activity"/>
    <property type="evidence" value="ECO:0007669"/>
    <property type="project" value="UniProtKB-KW"/>
</dbReference>